<dbReference type="EC" id="2.7.7.80" evidence="8"/>
<reference evidence="15 16" key="1">
    <citation type="submission" date="2020-08" db="EMBL/GenBank/DDBJ databases">
        <title>Genomic Encyclopedia of Type Strains, Phase IV (KMG-IV): sequencing the most valuable type-strain genomes for metagenomic binning, comparative biology and taxonomic classification.</title>
        <authorList>
            <person name="Goeker M."/>
        </authorList>
    </citation>
    <scope>NUCLEOTIDE SEQUENCE [LARGE SCALE GENOMIC DNA]</scope>
    <source>
        <strain evidence="15 16">DSM 23240</strain>
    </source>
</reference>
<comment type="similarity">
    <text evidence="1">Belongs to the HesA/MoeB/ThiF family.</text>
</comment>
<accession>A0A840RMS8</accession>
<dbReference type="GO" id="GO:0061605">
    <property type="term" value="F:molybdopterin-synthase adenylyltransferase activity"/>
    <property type="evidence" value="ECO:0007669"/>
    <property type="project" value="UniProtKB-EC"/>
</dbReference>
<dbReference type="Gene3D" id="3.40.250.10">
    <property type="entry name" value="Rhodanese-like domain"/>
    <property type="match status" value="1"/>
</dbReference>
<dbReference type="GO" id="GO:0005829">
    <property type="term" value="C:cytosol"/>
    <property type="evidence" value="ECO:0007669"/>
    <property type="project" value="TreeGrafter"/>
</dbReference>
<evidence type="ECO:0000313" key="15">
    <source>
        <dbReference type="EMBL" id="MBB5199607.1"/>
    </source>
</evidence>
<evidence type="ECO:0000256" key="8">
    <source>
        <dbReference type="ARBA" id="ARBA00066884"/>
    </source>
</evidence>
<gene>
    <name evidence="15" type="ORF">HNR39_001439</name>
</gene>
<dbReference type="Gene3D" id="3.40.50.720">
    <property type="entry name" value="NAD(P)-binding Rossmann-like Domain"/>
    <property type="match status" value="1"/>
</dbReference>
<evidence type="ECO:0000256" key="10">
    <source>
        <dbReference type="ARBA" id="ARBA00075110"/>
    </source>
</evidence>
<dbReference type="PROSITE" id="PS50206">
    <property type="entry name" value="RHODANESE_3"/>
    <property type="match status" value="1"/>
</dbReference>
<dbReference type="AlphaFoldDB" id="A0A840RMS8"/>
<evidence type="ECO:0000256" key="6">
    <source>
        <dbReference type="ARBA" id="ARBA00055169"/>
    </source>
</evidence>
<dbReference type="PANTHER" id="PTHR10953">
    <property type="entry name" value="UBIQUITIN-ACTIVATING ENZYME E1"/>
    <property type="match status" value="1"/>
</dbReference>
<evidence type="ECO:0000256" key="5">
    <source>
        <dbReference type="ARBA" id="ARBA00052218"/>
    </source>
</evidence>
<keyword evidence="13" id="KW-0472">Membrane</keyword>
<dbReference type="GO" id="GO:0005524">
    <property type="term" value="F:ATP binding"/>
    <property type="evidence" value="ECO:0007669"/>
    <property type="project" value="UniProtKB-KW"/>
</dbReference>
<dbReference type="CDD" id="cd00757">
    <property type="entry name" value="ThiF_MoeB_HesA_family"/>
    <property type="match status" value="1"/>
</dbReference>
<comment type="function">
    <text evidence="6">Catalyzes the adenylation by ATP of the carboxyl group of the C-terminal glycine of sulfur carrier protein MoaD.</text>
</comment>
<evidence type="ECO:0000256" key="11">
    <source>
        <dbReference type="ARBA" id="ARBA00075328"/>
    </source>
</evidence>
<comment type="catalytic activity">
    <reaction evidence="5">
        <text>[molybdopterin-synthase sulfur-carrier protein]-C-terminal Gly-Gly + ATP + H(+) = [molybdopterin-synthase sulfur-carrier protein]-C-terminal Gly-Gly-AMP + diphosphate</text>
        <dbReference type="Rhea" id="RHEA:43616"/>
        <dbReference type="Rhea" id="RHEA-COMP:12159"/>
        <dbReference type="Rhea" id="RHEA-COMP:12202"/>
        <dbReference type="ChEBI" id="CHEBI:15378"/>
        <dbReference type="ChEBI" id="CHEBI:30616"/>
        <dbReference type="ChEBI" id="CHEBI:33019"/>
        <dbReference type="ChEBI" id="CHEBI:90618"/>
        <dbReference type="ChEBI" id="CHEBI:90778"/>
        <dbReference type="EC" id="2.7.7.80"/>
    </reaction>
</comment>
<evidence type="ECO:0000256" key="9">
    <source>
        <dbReference type="ARBA" id="ARBA00073635"/>
    </source>
</evidence>
<dbReference type="InterPro" id="IPR001763">
    <property type="entry name" value="Rhodanese-like_dom"/>
</dbReference>
<dbReference type="GO" id="GO:0008641">
    <property type="term" value="F:ubiquitin-like modifier activating enzyme activity"/>
    <property type="evidence" value="ECO:0007669"/>
    <property type="project" value="InterPro"/>
</dbReference>
<evidence type="ECO:0000256" key="4">
    <source>
        <dbReference type="ARBA" id="ARBA00022840"/>
    </source>
</evidence>
<feature type="transmembrane region" description="Helical" evidence="13">
    <location>
        <begin position="36"/>
        <end position="63"/>
    </location>
</feature>
<evidence type="ECO:0000256" key="13">
    <source>
        <dbReference type="SAM" id="Phobius"/>
    </source>
</evidence>
<protein>
    <recommendedName>
        <fullName evidence="9">Molybdopterin-synthase adenylyltransferase</fullName>
        <ecNumber evidence="8">2.7.7.80</ecNumber>
    </recommendedName>
    <alternativeName>
        <fullName evidence="12">MoaD protein adenylase</fullName>
    </alternativeName>
    <alternativeName>
        <fullName evidence="10">Molybdopterin-converting factor subunit 1 adenylase</fullName>
    </alternativeName>
    <alternativeName>
        <fullName evidence="11">Sulfur carrier protein MoaD adenylyltransferase</fullName>
    </alternativeName>
</protein>
<keyword evidence="4" id="KW-0067">ATP-binding</keyword>
<dbReference type="FunFam" id="3.40.50.720:FF:000033">
    <property type="entry name" value="Adenylyltransferase and sulfurtransferase MOCS3"/>
    <property type="match status" value="1"/>
</dbReference>
<keyword evidence="3" id="KW-0547">Nucleotide-binding</keyword>
<dbReference type="Pfam" id="PF00581">
    <property type="entry name" value="Rhodanese"/>
    <property type="match status" value="1"/>
</dbReference>
<keyword evidence="13" id="KW-0812">Transmembrane</keyword>
<dbReference type="GO" id="GO:0004792">
    <property type="term" value="F:thiosulfate-cyanide sulfurtransferase activity"/>
    <property type="evidence" value="ECO:0007669"/>
    <property type="project" value="TreeGrafter"/>
</dbReference>
<evidence type="ECO:0000256" key="1">
    <source>
        <dbReference type="ARBA" id="ARBA00009919"/>
    </source>
</evidence>
<evidence type="ECO:0000256" key="12">
    <source>
        <dbReference type="ARBA" id="ARBA00078531"/>
    </source>
</evidence>
<evidence type="ECO:0000313" key="16">
    <source>
        <dbReference type="Proteomes" id="UP000571084"/>
    </source>
</evidence>
<dbReference type="GO" id="GO:0008146">
    <property type="term" value="F:sulfotransferase activity"/>
    <property type="evidence" value="ECO:0007669"/>
    <property type="project" value="TreeGrafter"/>
</dbReference>
<dbReference type="InterPro" id="IPR036873">
    <property type="entry name" value="Rhodanese-like_dom_sf"/>
</dbReference>
<organism evidence="15 16">
    <name type="scientific">Glaciimonas immobilis</name>
    <dbReference type="NCBI Taxonomy" id="728004"/>
    <lineage>
        <taxon>Bacteria</taxon>
        <taxon>Pseudomonadati</taxon>
        <taxon>Pseudomonadota</taxon>
        <taxon>Betaproteobacteria</taxon>
        <taxon>Burkholderiales</taxon>
        <taxon>Oxalobacteraceae</taxon>
        <taxon>Glaciimonas</taxon>
    </lineage>
</organism>
<feature type="domain" description="Rhodanese" evidence="14">
    <location>
        <begin position="287"/>
        <end position="375"/>
    </location>
</feature>
<keyword evidence="2 15" id="KW-0808">Transferase</keyword>
<evidence type="ECO:0000256" key="3">
    <source>
        <dbReference type="ARBA" id="ARBA00022741"/>
    </source>
</evidence>
<evidence type="ECO:0000256" key="2">
    <source>
        <dbReference type="ARBA" id="ARBA00022679"/>
    </source>
</evidence>
<proteinExistence type="inferred from homology"/>
<dbReference type="CDD" id="cd00158">
    <property type="entry name" value="RHOD"/>
    <property type="match status" value="1"/>
</dbReference>
<dbReference type="RefSeq" id="WP_168056546.1">
    <property type="nucleotide sequence ID" value="NZ_JAAOZT010000010.1"/>
</dbReference>
<sequence>MVSNKLTNDELKRYARHISLNEIGLSGQQKIKNARILIIGVGGLGCPAALYLAAAGIGTIGLVENDVIEESNLHRQILFGNLDVGRKKIHAAADKLLLLAPQLNIEKFPVRLTQENAVEIISKFDIVIDSTDNFEAKYLINDLCHVLLKPLIYASINQFDGQLAVFDSRFETSFNYRDLFPSKPPHVLSPNCAEAGVIGVLPGLFGCMQANETIKLICDIPSGLSGKLLCMDSITLETRLFNVKLDYLNPLRRPGFTLHDVTEEKSNFINTSVQQLEVTTFLSWLKLKKQFQLIDVRSDEERQVISYGGLHVPLINVKGMSVSIRSEVPLVFYCASGNRSTQACAMLESMGLGKNSYSLKGGVMELMRQNTEATQIFRRFDQHGVLIAT</sequence>
<dbReference type="InterPro" id="IPR045886">
    <property type="entry name" value="ThiF/MoeB/HesA"/>
</dbReference>
<dbReference type="PANTHER" id="PTHR10953:SF102">
    <property type="entry name" value="ADENYLYLTRANSFERASE AND SULFURTRANSFERASE MOCS3"/>
    <property type="match status" value="1"/>
</dbReference>
<keyword evidence="16" id="KW-1185">Reference proteome</keyword>
<dbReference type="SMART" id="SM00450">
    <property type="entry name" value="RHOD"/>
    <property type="match status" value="1"/>
</dbReference>
<dbReference type="InterPro" id="IPR000594">
    <property type="entry name" value="ThiF_NAD_FAD-bd"/>
</dbReference>
<dbReference type="EMBL" id="JACHHQ010000003">
    <property type="protein sequence ID" value="MBB5199607.1"/>
    <property type="molecule type" value="Genomic_DNA"/>
</dbReference>
<dbReference type="Proteomes" id="UP000571084">
    <property type="component" value="Unassembled WGS sequence"/>
</dbReference>
<dbReference type="Pfam" id="PF00899">
    <property type="entry name" value="ThiF"/>
    <property type="match status" value="1"/>
</dbReference>
<keyword evidence="13" id="KW-1133">Transmembrane helix</keyword>
<comment type="subunit">
    <text evidence="7">Homodimer. Forms a stable heterotetrameric complex of 2 MoeB and 2 MoaD during adenylation of MoaD.</text>
</comment>
<name>A0A840RMS8_9BURK</name>
<evidence type="ECO:0000259" key="14">
    <source>
        <dbReference type="PROSITE" id="PS50206"/>
    </source>
</evidence>
<evidence type="ECO:0000256" key="7">
    <source>
        <dbReference type="ARBA" id="ARBA00063809"/>
    </source>
</evidence>
<comment type="caution">
    <text evidence="15">The sequence shown here is derived from an EMBL/GenBank/DDBJ whole genome shotgun (WGS) entry which is preliminary data.</text>
</comment>
<dbReference type="SUPFAM" id="SSF69572">
    <property type="entry name" value="Activating enzymes of the ubiquitin-like proteins"/>
    <property type="match status" value="1"/>
</dbReference>
<dbReference type="InterPro" id="IPR035985">
    <property type="entry name" value="Ubiquitin-activating_enz"/>
</dbReference>
<keyword evidence="15" id="KW-0548">Nucleotidyltransferase</keyword>